<dbReference type="EMBL" id="OZ035823">
    <property type="protein sequence ID" value="CAL1569128.1"/>
    <property type="molecule type" value="Genomic_DNA"/>
</dbReference>
<dbReference type="Proteomes" id="UP001497482">
    <property type="component" value="Chromosome 1"/>
</dbReference>
<evidence type="ECO:0000313" key="1">
    <source>
        <dbReference type="EMBL" id="CAL1569128.1"/>
    </source>
</evidence>
<accession>A0AAV2IV18</accession>
<gene>
    <name evidence="1" type="ORF">KC01_LOCUS1611</name>
</gene>
<keyword evidence="2" id="KW-1185">Reference proteome</keyword>
<protein>
    <submittedName>
        <fullName evidence="1">Uncharacterized protein</fullName>
    </submittedName>
</protein>
<sequence length="134" mass="14862">MSGSFIIDCMVASATLNSPYATREEQDFHQCVRVCTLIPAPRCDLTTTEAHASCPPRLLPLRPENMHQQQQQQQQHQRMAAFGTDKELSDLLDFSAMFSPPVGTKKAAGVLSNTHYSSALSPKQVHRSHVKPVM</sequence>
<proteinExistence type="predicted"/>
<evidence type="ECO:0000313" key="2">
    <source>
        <dbReference type="Proteomes" id="UP001497482"/>
    </source>
</evidence>
<dbReference type="AlphaFoldDB" id="A0AAV2IV18"/>
<name>A0AAV2IV18_KNICA</name>
<reference evidence="1 2" key="1">
    <citation type="submission" date="2024-04" db="EMBL/GenBank/DDBJ databases">
        <authorList>
            <person name="Waldvogel A.-M."/>
            <person name="Schoenle A."/>
        </authorList>
    </citation>
    <scope>NUCLEOTIDE SEQUENCE [LARGE SCALE GENOMIC DNA]</scope>
</reference>
<organism evidence="1 2">
    <name type="scientific">Knipowitschia caucasica</name>
    <name type="common">Caucasian dwarf goby</name>
    <name type="synonym">Pomatoschistus caucasicus</name>
    <dbReference type="NCBI Taxonomy" id="637954"/>
    <lineage>
        <taxon>Eukaryota</taxon>
        <taxon>Metazoa</taxon>
        <taxon>Chordata</taxon>
        <taxon>Craniata</taxon>
        <taxon>Vertebrata</taxon>
        <taxon>Euteleostomi</taxon>
        <taxon>Actinopterygii</taxon>
        <taxon>Neopterygii</taxon>
        <taxon>Teleostei</taxon>
        <taxon>Neoteleostei</taxon>
        <taxon>Acanthomorphata</taxon>
        <taxon>Gobiaria</taxon>
        <taxon>Gobiiformes</taxon>
        <taxon>Gobioidei</taxon>
        <taxon>Gobiidae</taxon>
        <taxon>Gobiinae</taxon>
        <taxon>Knipowitschia</taxon>
    </lineage>
</organism>